<dbReference type="KEGG" id="bsan:CHH28_02090"/>
<sequence>MSSAPLQKPWYLDPLFWWMQAAALPVWGVALAGSSGQPNLGWMMLHPGAAVSVLLLWPLAEELLFRAGLQTWLLQRWPAHCWVSRANVITSLCFALTHYWLQPGWLALAVFFPSLLFGVLRERHRGVTSSTLLHCSYNVGWFMLFPPLL</sequence>
<dbReference type="RefSeq" id="WP_094058754.1">
    <property type="nucleotide sequence ID" value="NZ_CP022530.1"/>
</dbReference>
<dbReference type="EMBL" id="CP022530">
    <property type="protein sequence ID" value="ASP37536.1"/>
    <property type="molecule type" value="Genomic_DNA"/>
</dbReference>
<dbReference type="GO" id="GO:0004175">
    <property type="term" value="F:endopeptidase activity"/>
    <property type="evidence" value="ECO:0007669"/>
    <property type="project" value="UniProtKB-ARBA"/>
</dbReference>
<evidence type="ECO:0000256" key="1">
    <source>
        <dbReference type="SAM" id="Phobius"/>
    </source>
</evidence>
<organism evidence="3 4">
    <name type="scientific">Bacterioplanes sanyensis</name>
    <dbReference type="NCBI Taxonomy" id="1249553"/>
    <lineage>
        <taxon>Bacteria</taxon>
        <taxon>Pseudomonadati</taxon>
        <taxon>Pseudomonadota</taxon>
        <taxon>Gammaproteobacteria</taxon>
        <taxon>Oceanospirillales</taxon>
        <taxon>Oceanospirillaceae</taxon>
        <taxon>Bacterioplanes</taxon>
    </lineage>
</organism>
<protein>
    <recommendedName>
        <fullName evidence="2">CAAX prenyl protease 2/Lysostaphin resistance protein A-like domain-containing protein</fullName>
    </recommendedName>
</protein>
<dbReference type="AlphaFoldDB" id="A0A222FG23"/>
<feature type="transmembrane region" description="Helical" evidence="1">
    <location>
        <begin position="40"/>
        <end position="60"/>
    </location>
</feature>
<accession>A0A222FG23</accession>
<feature type="transmembrane region" description="Helical" evidence="1">
    <location>
        <begin position="100"/>
        <end position="120"/>
    </location>
</feature>
<keyword evidence="1" id="KW-1133">Transmembrane helix</keyword>
<keyword evidence="1" id="KW-0472">Membrane</keyword>
<keyword evidence="4" id="KW-1185">Reference proteome</keyword>
<reference evidence="3 4" key="1">
    <citation type="submission" date="2017-07" db="EMBL/GenBank/DDBJ databases">
        <title>Annotated genome sequence of Bacterioplanes sanyensis isolated from Red Sea.</title>
        <authorList>
            <person name="Rehman Z.U."/>
        </authorList>
    </citation>
    <scope>NUCLEOTIDE SEQUENCE [LARGE SCALE GENOMIC DNA]</scope>
    <source>
        <strain evidence="3 4">NV9</strain>
    </source>
</reference>
<feature type="transmembrane region" description="Helical" evidence="1">
    <location>
        <begin position="15"/>
        <end position="33"/>
    </location>
</feature>
<dbReference type="GO" id="GO:0080120">
    <property type="term" value="P:CAAX-box protein maturation"/>
    <property type="evidence" value="ECO:0007669"/>
    <property type="project" value="UniProtKB-ARBA"/>
</dbReference>
<keyword evidence="1" id="KW-0812">Transmembrane</keyword>
<evidence type="ECO:0000259" key="2">
    <source>
        <dbReference type="Pfam" id="PF02517"/>
    </source>
</evidence>
<feature type="domain" description="CAAX prenyl protease 2/Lysostaphin resistance protein A-like" evidence="2">
    <location>
        <begin position="50"/>
        <end position="139"/>
    </location>
</feature>
<dbReference type="NCBIfam" id="NF033192">
    <property type="entry name" value="JDVT-CAAX"/>
    <property type="match status" value="1"/>
</dbReference>
<evidence type="ECO:0000313" key="3">
    <source>
        <dbReference type="EMBL" id="ASP37536.1"/>
    </source>
</evidence>
<gene>
    <name evidence="3" type="ORF">CHH28_02090</name>
</gene>
<name>A0A222FG23_9GAMM</name>
<dbReference type="Proteomes" id="UP000202440">
    <property type="component" value="Chromosome"/>
</dbReference>
<proteinExistence type="predicted"/>
<dbReference type="Pfam" id="PF02517">
    <property type="entry name" value="Rce1-like"/>
    <property type="match status" value="1"/>
</dbReference>
<dbReference type="InterPro" id="IPR003675">
    <property type="entry name" value="Rce1/LyrA-like_dom"/>
</dbReference>
<evidence type="ECO:0000313" key="4">
    <source>
        <dbReference type="Proteomes" id="UP000202440"/>
    </source>
</evidence>
<dbReference type="OrthoDB" id="9799666at2"/>